<keyword evidence="12" id="KW-1185">Reference proteome</keyword>
<dbReference type="GO" id="GO:0009168">
    <property type="term" value="P:purine ribonucleoside monophosphate biosynthetic process"/>
    <property type="evidence" value="ECO:0007669"/>
    <property type="project" value="UniProtKB-UniRule"/>
</dbReference>
<dbReference type="Pfam" id="PF00962">
    <property type="entry name" value="A_deaminase"/>
    <property type="match status" value="1"/>
</dbReference>
<feature type="binding site" evidence="9">
    <location>
        <position position="20"/>
    </location>
    <ligand>
        <name>substrate</name>
    </ligand>
</feature>
<dbReference type="GO" id="GO:0004000">
    <property type="term" value="F:adenosine deaminase activity"/>
    <property type="evidence" value="ECO:0007669"/>
    <property type="project" value="UniProtKB-UniRule"/>
</dbReference>
<dbReference type="GO" id="GO:0009117">
    <property type="term" value="P:nucleotide metabolic process"/>
    <property type="evidence" value="ECO:0007669"/>
    <property type="project" value="UniProtKB-KW"/>
</dbReference>
<keyword evidence="2 9" id="KW-0479">Metal-binding</keyword>
<dbReference type="NCBIfam" id="TIGR01430">
    <property type="entry name" value="aden_deam"/>
    <property type="match status" value="1"/>
</dbReference>
<dbReference type="PANTHER" id="PTHR11409:SF43">
    <property type="entry name" value="ADENOSINE DEAMINASE"/>
    <property type="match status" value="1"/>
</dbReference>
<dbReference type="OrthoDB" id="9779574at2"/>
<comment type="catalytic activity">
    <reaction evidence="8">
        <text>2'-deoxyadenosine + H2O + H(+) = 2'-deoxyinosine + NH4(+)</text>
        <dbReference type="Rhea" id="RHEA:28190"/>
        <dbReference type="ChEBI" id="CHEBI:15377"/>
        <dbReference type="ChEBI" id="CHEBI:15378"/>
        <dbReference type="ChEBI" id="CHEBI:17256"/>
        <dbReference type="ChEBI" id="CHEBI:28938"/>
        <dbReference type="ChEBI" id="CHEBI:28997"/>
        <dbReference type="EC" id="3.5.4.4"/>
    </reaction>
    <physiologicalReaction direction="left-to-right" evidence="8">
        <dbReference type="Rhea" id="RHEA:28191"/>
    </physiologicalReaction>
</comment>
<evidence type="ECO:0000256" key="9">
    <source>
        <dbReference type="HAMAP-Rule" id="MF_00540"/>
    </source>
</evidence>
<feature type="binding site" evidence="9">
    <location>
        <position position="201"/>
    </location>
    <ligand>
        <name>Zn(2+)</name>
        <dbReference type="ChEBI" id="CHEBI:29105"/>
        <note>catalytic</note>
    </ligand>
</feature>
<comment type="catalytic activity">
    <reaction evidence="7">
        <text>adenosine + H2O + H(+) = inosine + NH4(+)</text>
        <dbReference type="Rhea" id="RHEA:24408"/>
        <dbReference type="ChEBI" id="CHEBI:15377"/>
        <dbReference type="ChEBI" id="CHEBI:15378"/>
        <dbReference type="ChEBI" id="CHEBI:16335"/>
        <dbReference type="ChEBI" id="CHEBI:17596"/>
        <dbReference type="ChEBI" id="CHEBI:28938"/>
        <dbReference type="EC" id="3.5.4.4"/>
    </reaction>
    <physiologicalReaction direction="left-to-right" evidence="7">
        <dbReference type="Rhea" id="RHEA:24409"/>
    </physiologicalReaction>
</comment>
<evidence type="ECO:0000256" key="4">
    <source>
        <dbReference type="ARBA" id="ARBA00022833"/>
    </source>
</evidence>
<dbReference type="Gene3D" id="3.20.20.140">
    <property type="entry name" value="Metal-dependent hydrolases"/>
    <property type="match status" value="1"/>
</dbReference>
<dbReference type="CDD" id="cd01320">
    <property type="entry name" value="ADA"/>
    <property type="match status" value="1"/>
</dbReference>
<sequence>MNIKEFIKKAPKTELHCHLDGSVRPETVLEIAKMEGVTLPSYDLKKIEELMKIKTSVKDLREYLKKFALPQKVMQSRENIVRITKELLEDVSKENVKYIEIRYAPIYHTEQGLTMEEVIEAVNEGIRVGYQEFGIIANQIITCMRHMSVEENYSVLKVAEKFIGKGVVAIDLAGNEADFPPELHKEIFCEAKGKGLHITVHAGETGEEENIIKSIELLNAERIGHGVCAINDENVVSYLVKEQIPLEMCIKSNLDTKIVNEFRDHPIKYYLNKGVKVTLNIDNGTVSNTTLNQEYFGLIENFNMSKEEVFEIIKNGIEASFATKEQKERLLNELNSLK</sequence>
<evidence type="ECO:0000256" key="8">
    <source>
        <dbReference type="ARBA" id="ARBA00049213"/>
    </source>
</evidence>
<dbReference type="InterPro" id="IPR028893">
    <property type="entry name" value="A_deaminase"/>
</dbReference>
<dbReference type="SUPFAM" id="SSF51556">
    <property type="entry name" value="Metallo-dependent hydrolases"/>
    <property type="match status" value="1"/>
</dbReference>
<feature type="active site" description="Proton donor" evidence="9">
    <location>
        <position position="204"/>
    </location>
</feature>
<keyword evidence="4 9" id="KW-0862">Zinc</keyword>
<name>A0A1M6AJU9_9CLOT</name>
<dbReference type="GO" id="GO:0046103">
    <property type="term" value="P:inosine biosynthetic process"/>
    <property type="evidence" value="ECO:0007669"/>
    <property type="project" value="TreeGrafter"/>
</dbReference>
<comment type="cofactor">
    <cofactor evidence="9">
        <name>Zn(2+)</name>
        <dbReference type="ChEBI" id="CHEBI:29105"/>
    </cofactor>
    <text evidence="9">Binds 1 zinc ion per subunit.</text>
</comment>
<evidence type="ECO:0000256" key="7">
    <source>
        <dbReference type="ARBA" id="ARBA00047989"/>
    </source>
</evidence>
<dbReference type="InterPro" id="IPR006330">
    <property type="entry name" value="Ado/ade_deaminase"/>
</dbReference>
<comment type="function">
    <text evidence="9">Catalyzes the hydrolytic deamination of adenosine and 2-deoxyadenosine.</text>
</comment>
<dbReference type="GO" id="GO:0046936">
    <property type="term" value="F:2'-deoxyadenosine deaminase activity"/>
    <property type="evidence" value="ECO:0007669"/>
    <property type="project" value="RHEA"/>
</dbReference>
<evidence type="ECO:0000313" key="11">
    <source>
        <dbReference type="EMBL" id="SHI36779.1"/>
    </source>
</evidence>
<protein>
    <recommendedName>
        <fullName evidence="1 9">Adenosine deaminase</fullName>
        <ecNumber evidence="1 9">3.5.4.4</ecNumber>
    </recommendedName>
    <alternativeName>
        <fullName evidence="6 9">Adenosine aminohydrolase</fullName>
    </alternativeName>
</protein>
<dbReference type="RefSeq" id="WP_072984206.1">
    <property type="nucleotide sequence ID" value="NZ_FQZB01000003.1"/>
</dbReference>
<keyword evidence="5 9" id="KW-0546">Nucleotide metabolism</keyword>
<comment type="similarity">
    <text evidence="9">Belongs to the metallo-dependent hydrolases superfamily. Adenosine and AMP deaminases family. Adenosine deaminase subfamily.</text>
</comment>
<evidence type="ECO:0000313" key="12">
    <source>
        <dbReference type="Proteomes" id="UP000184310"/>
    </source>
</evidence>
<keyword evidence="3 9" id="KW-0378">Hydrolase</keyword>
<feature type="domain" description="Adenosine deaminase" evidence="10">
    <location>
        <begin position="11"/>
        <end position="335"/>
    </location>
</feature>
<reference evidence="11 12" key="1">
    <citation type="submission" date="2016-11" db="EMBL/GenBank/DDBJ databases">
        <authorList>
            <person name="Jaros S."/>
            <person name="Januszkiewicz K."/>
            <person name="Wedrychowicz H."/>
        </authorList>
    </citation>
    <scope>NUCLEOTIDE SEQUENCE [LARGE SCALE GENOMIC DNA]</scope>
    <source>
        <strain evidence="11 12">DSM 21758</strain>
    </source>
</reference>
<dbReference type="HAMAP" id="MF_00540">
    <property type="entry name" value="A_deaminase"/>
    <property type="match status" value="1"/>
</dbReference>
<evidence type="ECO:0000256" key="5">
    <source>
        <dbReference type="ARBA" id="ARBA00023080"/>
    </source>
</evidence>
<dbReference type="PANTHER" id="PTHR11409">
    <property type="entry name" value="ADENOSINE DEAMINASE"/>
    <property type="match status" value="1"/>
</dbReference>
<dbReference type="STRING" id="1121302.SAMN02745163_00103"/>
<gene>
    <name evidence="9" type="primary">add</name>
    <name evidence="11" type="ORF">SAMN02745163_00103</name>
</gene>
<evidence type="ECO:0000259" key="10">
    <source>
        <dbReference type="Pfam" id="PF00962"/>
    </source>
</evidence>
<feature type="binding site" evidence="9">
    <location>
        <position position="16"/>
    </location>
    <ligand>
        <name>Zn(2+)</name>
        <dbReference type="ChEBI" id="CHEBI:29105"/>
        <note>catalytic</note>
    </ligand>
</feature>
<dbReference type="GO" id="GO:0043103">
    <property type="term" value="P:hypoxanthine salvage"/>
    <property type="evidence" value="ECO:0007669"/>
    <property type="project" value="TreeGrafter"/>
</dbReference>
<evidence type="ECO:0000256" key="3">
    <source>
        <dbReference type="ARBA" id="ARBA00022801"/>
    </source>
</evidence>
<dbReference type="GO" id="GO:0008270">
    <property type="term" value="F:zinc ion binding"/>
    <property type="evidence" value="ECO:0007669"/>
    <property type="project" value="UniProtKB-UniRule"/>
</dbReference>
<dbReference type="AlphaFoldDB" id="A0A1M6AJU9"/>
<feature type="binding site" evidence="9">
    <location>
        <position position="282"/>
    </location>
    <ligand>
        <name>Zn(2+)</name>
        <dbReference type="ChEBI" id="CHEBI:29105"/>
        <note>catalytic</note>
    </ligand>
</feature>
<dbReference type="EC" id="3.5.4.4" evidence="1 9"/>
<accession>A0A1M6AJU9</accession>
<dbReference type="GO" id="GO:0005829">
    <property type="term" value="C:cytosol"/>
    <property type="evidence" value="ECO:0007669"/>
    <property type="project" value="TreeGrafter"/>
</dbReference>
<dbReference type="EMBL" id="FQZB01000003">
    <property type="protein sequence ID" value="SHI36779.1"/>
    <property type="molecule type" value="Genomic_DNA"/>
</dbReference>
<feature type="site" description="Important for catalytic activity" evidence="9">
    <location>
        <position position="225"/>
    </location>
</feature>
<proteinExistence type="inferred from homology"/>
<feature type="binding site" evidence="9">
    <location>
        <position position="18"/>
    </location>
    <ligand>
        <name>substrate</name>
    </ligand>
</feature>
<comment type="caution">
    <text evidence="9">Lacks conserved residue(s) required for the propagation of feature annotation.</text>
</comment>
<feature type="binding site" evidence="9">
    <location>
        <position position="174"/>
    </location>
    <ligand>
        <name>substrate</name>
    </ligand>
</feature>
<dbReference type="InterPro" id="IPR001365">
    <property type="entry name" value="A_deaminase_dom"/>
</dbReference>
<dbReference type="InterPro" id="IPR032466">
    <property type="entry name" value="Metal_Hydrolase"/>
</dbReference>
<organism evidence="11 12">
    <name type="scientific">Clostridium cavendishii DSM 21758</name>
    <dbReference type="NCBI Taxonomy" id="1121302"/>
    <lineage>
        <taxon>Bacteria</taxon>
        <taxon>Bacillati</taxon>
        <taxon>Bacillota</taxon>
        <taxon>Clostridia</taxon>
        <taxon>Eubacteriales</taxon>
        <taxon>Clostridiaceae</taxon>
        <taxon>Clostridium</taxon>
    </lineage>
</organism>
<dbReference type="GO" id="GO:0006154">
    <property type="term" value="P:adenosine catabolic process"/>
    <property type="evidence" value="ECO:0007669"/>
    <property type="project" value="TreeGrafter"/>
</dbReference>
<evidence type="ECO:0000256" key="2">
    <source>
        <dbReference type="ARBA" id="ARBA00022723"/>
    </source>
</evidence>
<dbReference type="Proteomes" id="UP000184310">
    <property type="component" value="Unassembled WGS sequence"/>
</dbReference>
<evidence type="ECO:0000256" key="6">
    <source>
        <dbReference type="ARBA" id="ARBA00031852"/>
    </source>
</evidence>
<evidence type="ECO:0000256" key="1">
    <source>
        <dbReference type="ARBA" id="ARBA00012784"/>
    </source>
</evidence>
<feature type="binding site" evidence="9">
    <location>
        <position position="18"/>
    </location>
    <ligand>
        <name>Zn(2+)</name>
        <dbReference type="ChEBI" id="CHEBI:29105"/>
        <note>catalytic</note>
    </ligand>
</feature>